<feature type="region of interest" description="Disordered" evidence="4">
    <location>
        <begin position="129"/>
        <end position="158"/>
    </location>
</feature>
<dbReference type="InterPro" id="IPR036196">
    <property type="entry name" value="Ptyr_pPase_sf"/>
</dbReference>
<dbReference type="GO" id="GO:0004725">
    <property type="term" value="F:protein tyrosine phosphatase activity"/>
    <property type="evidence" value="ECO:0007669"/>
    <property type="project" value="InterPro"/>
</dbReference>
<reference evidence="6" key="1">
    <citation type="submission" date="2015-08" db="EMBL/GenBank/DDBJ databases">
        <authorList>
            <person name="Babu N.S."/>
            <person name="Beckwith C.J."/>
            <person name="Beseler K.G."/>
            <person name="Brison A."/>
            <person name="Carone J.V."/>
            <person name="Caskin T.P."/>
            <person name="Diamond M."/>
            <person name="Durham M.E."/>
            <person name="Foxe J.M."/>
            <person name="Go M."/>
            <person name="Henderson B.A."/>
            <person name="Jones I.B."/>
            <person name="McGettigan J.A."/>
            <person name="Micheletti S.J."/>
            <person name="Nasrallah M.E."/>
            <person name="Ortiz D."/>
            <person name="Piller C.R."/>
            <person name="Privatt S.R."/>
            <person name="Schneider S.L."/>
            <person name="Sharp S."/>
            <person name="Smith T.C."/>
            <person name="Stanton J.D."/>
            <person name="Ullery H.E."/>
            <person name="Wilson R.J."/>
            <person name="Serrano M.G."/>
            <person name="Buck G."/>
            <person name="Lee V."/>
            <person name="Wang Y."/>
            <person name="Carvalho R."/>
            <person name="Voegtly L."/>
            <person name="Shi R."/>
            <person name="Duckworth R."/>
            <person name="Johnson A."/>
            <person name="Loviza R."/>
            <person name="Walstead R."/>
            <person name="Shah Z."/>
            <person name="Kiflezghi M."/>
            <person name="Wade K."/>
            <person name="Ball S.L."/>
            <person name="Bradley K.W."/>
            <person name="Asai D.J."/>
            <person name="Bowman C.A."/>
            <person name="Russell D.A."/>
            <person name="Pope W.H."/>
            <person name="Jacobs-Sera D."/>
            <person name="Hendrix R.W."/>
            <person name="Hatfull G.F."/>
        </authorList>
    </citation>
    <scope>NUCLEOTIDE SEQUENCE</scope>
</reference>
<dbReference type="AlphaFoldDB" id="A0A2P2C6J7"/>
<feature type="domain" description="Phosphotyrosine protein phosphatase I" evidence="5">
    <location>
        <begin position="5"/>
        <end position="174"/>
    </location>
</feature>
<dbReference type="SMART" id="SM00226">
    <property type="entry name" value="LMWPc"/>
    <property type="match status" value="1"/>
</dbReference>
<comment type="similarity">
    <text evidence="1">Belongs to the low molecular weight phosphotyrosine protein phosphatase family.</text>
</comment>
<evidence type="ECO:0000256" key="3">
    <source>
        <dbReference type="ARBA" id="ARBA00022912"/>
    </source>
</evidence>
<evidence type="ECO:0000313" key="6">
    <source>
        <dbReference type="EMBL" id="CUR57615.1"/>
    </source>
</evidence>
<feature type="compositionally biased region" description="Basic and acidic residues" evidence="4">
    <location>
        <begin position="138"/>
        <end position="154"/>
    </location>
</feature>
<dbReference type="PANTHER" id="PTHR11717:SF31">
    <property type="entry name" value="LOW MOLECULAR WEIGHT PROTEIN-TYROSINE-PHOSPHATASE ETP-RELATED"/>
    <property type="match status" value="1"/>
</dbReference>
<dbReference type="InterPro" id="IPR017867">
    <property type="entry name" value="Tyr_phospatase_low_mol_wt"/>
</dbReference>
<dbReference type="InterPro" id="IPR050438">
    <property type="entry name" value="LMW_PTPase"/>
</dbReference>
<evidence type="ECO:0000256" key="1">
    <source>
        <dbReference type="ARBA" id="ARBA00011063"/>
    </source>
</evidence>
<dbReference type="EMBL" id="CZKB01000005">
    <property type="protein sequence ID" value="CUR57615.1"/>
    <property type="molecule type" value="Genomic_DNA"/>
</dbReference>
<dbReference type="PRINTS" id="PR00719">
    <property type="entry name" value="LMWPTPASE"/>
</dbReference>
<dbReference type="SUPFAM" id="SSF52788">
    <property type="entry name" value="Phosphotyrosine protein phosphatases I"/>
    <property type="match status" value="1"/>
</dbReference>
<organism evidence="6">
    <name type="scientific">metagenome</name>
    <dbReference type="NCBI Taxonomy" id="256318"/>
    <lineage>
        <taxon>unclassified sequences</taxon>
        <taxon>metagenomes</taxon>
    </lineage>
</organism>
<name>A0A2P2C6J7_9ZZZZ</name>
<keyword evidence="2 6" id="KW-0378">Hydrolase</keyword>
<evidence type="ECO:0000259" key="5">
    <source>
        <dbReference type="SMART" id="SM00226"/>
    </source>
</evidence>
<dbReference type="Gene3D" id="3.40.50.2300">
    <property type="match status" value="1"/>
</dbReference>
<protein>
    <recommendedName>
        <fullName evidence="5">Phosphotyrosine protein phosphatase I domain-containing protein</fullName>
    </recommendedName>
</protein>
<keyword evidence="3" id="KW-0904">Protein phosphatase</keyword>
<gene>
    <name evidence="6" type="ORF">NOCA1130125</name>
</gene>
<dbReference type="InterPro" id="IPR023485">
    <property type="entry name" value="Ptyr_pPase"/>
</dbReference>
<dbReference type="PANTHER" id="PTHR11717">
    <property type="entry name" value="LOW MOLECULAR WEIGHT PROTEIN TYROSINE PHOSPHATASE"/>
    <property type="match status" value="1"/>
</dbReference>
<sequence>MSEPLEVLFVCTANICRSPVMELLAREMAGEGARVTFASAGTHGYDDHPLNPDMAVTLTPGLGGEFRSRRLTREILAEADLVLTAEGSHRTHILDEQPQLHRKVFTLGQFAATIAQIPGLTGRELIAEAGARRTPPRPADDVADPYRRGAEASERATGTITAMLGEIVPRLAEQAAPEQES</sequence>
<dbReference type="Pfam" id="PF01451">
    <property type="entry name" value="LMWPc"/>
    <property type="match status" value="1"/>
</dbReference>
<evidence type="ECO:0000256" key="4">
    <source>
        <dbReference type="SAM" id="MobiDB-lite"/>
    </source>
</evidence>
<proteinExistence type="inferred from homology"/>
<accession>A0A2P2C6J7</accession>
<evidence type="ECO:0000256" key="2">
    <source>
        <dbReference type="ARBA" id="ARBA00022801"/>
    </source>
</evidence>